<dbReference type="PANTHER" id="PTHR22780">
    <property type="entry name" value="ADAPTIN, ALPHA/GAMMA/EPSILON"/>
    <property type="match status" value="1"/>
</dbReference>
<feature type="region of interest" description="Disordered" evidence="5">
    <location>
        <begin position="543"/>
        <end position="567"/>
    </location>
</feature>
<evidence type="ECO:0000256" key="3">
    <source>
        <dbReference type="ARBA" id="ARBA00022927"/>
    </source>
</evidence>
<evidence type="ECO:0000256" key="1">
    <source>
        <dbReference type="ARBA" id="ARBA00004308"/>
    </source>
</evidence>
<protein>
    <recommendedName>
        <fullName evidence="6">Clathrin/coatomer adaptor adaptin-like N-terminal domain-containing protein</fullName>
    </recommendedName>
</protein>
<evidence type="ECO:0000259" key="6">
    <source>
        <dbReference type="Pfam" id="PF01602"/>
    </source>
</evidence>
<evidence type="ECO:0000313" key="8">
    <source>
        <dbReference type="Proteomes" id="UP000006352"/>
    </source>
</evidence>
<dbReference type="GO" id="GO:0006886">
    <property type="term" value="P:intracellular protein transport"/>
    <property type="evidence" value="ECO:0007669"/>
    <property type="project" value="InterPro"/>
</dbReference>
<evidence type="ECO:0000256" key="4">
    <source>
        <dbReference type="ARBA" id="ARBA00023136"/>
    </source>
</evidence>
<dbReference type="InterPro" id="IPR050840">
    <property type="entry name" value="Adaptor_Complx_Large_Subunit"/>
</dbReference>
<dbReference type="Proteomes" id="UP000006352">
    <property type="component" value="Unassembled WGS sequence"/>
</dbReference>
<dbReference type="EMBL" id="HE796987">
    <property type="protein sequence ID" value="CCM00480.1"/>
    <property type="molecule type" value="Genomic_DNA"/>
</dbReference>
<reference evidence="7 8" key="1">
    <citation type="journal article" date="2012" name="Appl. Environ. Microbiol.">
        <title>Short-read sequencing for genomic analysis of the brown rot fungus Fibroporia radiculosa.</title>
        <authorList>
            <person name="Tang J.D."/>
            <person name="Perkins A.D."/>
            <person name="Sonstegard T.S."/>
            <person name="Schroeder S.G."/>
            <person name="Burgess S.C."/>
            <person name="Diehl S.V."/>
        </authorList>
    </citation>
    <scope>NUCLEOTIDE SEQUENCE [LARGE SCALE GENOMIC DNA]</scope>
    <source>
        <strain evidence="7 8">TFFH 294</strain>
    </source>
</reference>
<gene>
    <name evidence="7" type="ORF">FIBRA_02514</name>
</gene>
<keyword evidence="8" id="KW-1185">Reference proteome</keyword>
<dbReference type="InterPro" id="IPR011989">
    <property type="entry name" value="ARM-like"/>
</dbReference>
<keyword evidence="3" id="KW-0653">Protein transport</keyword>
<dbReference type="InParanoid" id="J4GMX7"/>
<evidence type="ECO:0000313" key="7">
    <source>
        <dbReference type="EMBL" id="CCM00480.1"/>
    </source>
</evidence>
<dbReference type="Gene3D" id="1.25.10.10">
    <property type="entry name" value="Leucine-rich Repeat Variant"/>
    <property type="match status" value="1"/>
</dbReference>
<keyword evidence="4" id="KW-0472">Membrane</keyword>
<proteinExistence type="predicted"/>
<dbReference type="HOGENOM" id="CLU_016899_0_0_1"/>
<dbReference type="RefSeq" id="XP_012179763.1">
    <property type="nucleotide sequence ID" value="XM_012324373.1"/>
</dbReference>
<dbReference type="GeneID" id="24095391"/>
<comment type="subcellular location">
    <subcellularLocation>
        <location evidence="1">Endomembrane system</location>
    </subcellularLocation>
</comment>
<dbReference type="STRING" id="599839.J4GMX7"/>
<dbReference type="Pfam" id="PF01602">
    <property type="entry name" value="Adaptin_N"/>
    <property type="match status" value="1"/>
</dbReference>
<accession>J4GMX7</accession>
<name>J4GMX7_9APHY</name>
<dbReference type="GO" id="GO:0016192">
    <property type="term" value="P:vesicle-mediated transport"/>
    <property type="evidence" value="ECO:0007669"/>
    <property type="project" value="InterPro"/>
</dbReference>
<dbReference type="GO" id="GO:0030117">
    <property type="term" value="C:membrane coat"/>
    <property type="evidence" value="ECO:0007669"/>
    <property type="project" value="InterPro"/>
</dbReference>
<dbReference type="AlphaFoldDB" id="J4GMX7"/>
<dbReference type="InterPro" id="IPR016024">
    <property type="entry name" value="ARM-type_fold"/>
</dbReference>
<feature type="region of interest" description="Disordered" evidence="5">
    <location>
        <begin position="579"/>
        <end position="604"/>
    </location>
</feature>
<dbReference type="InterPro" id="IPR002553">
    <property type="entry name" value="Clathrin/coatomer_adapt-like_N"/>
</dbReference>
<dbReference type="GO" id="GO:0012505">
    <property type="term" value="C:endomembrane system"/>
    <property type="evidence" value="ECO:0007669"/>
    <property type="project" value="UniProtKB-SubCell"/>
</dbReference>
<evidence type="ECO:0000256" key="2">
    <source>
        <dbReference type="ARBA" id="ARBA00022448"/>
    </source>
</evidence>
<organism evidence="7 8">
    <name type="scientific">Fibroporia radiculosa</name>
    <dbReference type="NCBI Taxonomy" id="599839"/>
    <lineage>
        <taxon>Eukaryota</taxon>
        <taxon>Fungi</taxon>
        <taxon>Dikarya</taxon>
        <taxon>Basidiomycota</taxon>
        <taxon>Agaricomycotina</taxon>
        <taxon>Agaricomycetes</taxon>
        <taxon>Polyporales</taxon>
        <taxon>Fibroporiaceae</taxon>
        <taxon>Fibroporia</taxon>
    </lineage>
</organism>
<dbReference type="OrthoDB" id="29308at2759"/>
<dbReference type="SUPFAM" id="SSF48371">
    <property type="entry name" value="ARM repeat"/>
    <property type="match status" value="1"/>
</dbReference>
<feature type="domain" description="Clathrin/coatomer adaptor adaptin-like N-terminal" evidence="6">
    <location>
        <begin position="3"/>
        <end position="311"/>
    </location>
</feature>
<sequence>MSLDFAFAHAVNLAEAGTTVKDKRIGYLFCSELMPPNHELQLMLVNTLRKDLESAAVPRICLALDSLIQFSTEDVIPAIQARLADLVSHSSPHIRRRALFVFHKLSKHDGNILKMVMGKIPARLKDSDPLVASAGLTVCVDLAQTSIYTLEYYHTLLSKLLTSSWSDDVKSTTSLLLNKLLKALHTFSLSQDNLRTILQILRMSSQGRLSGNGVLYQCFLSLLNTSTEKLLLAQTSFGVTFVSAIRSLLTSNKPNDVYIFLSCLECLDPQLWAGTKVGTPAVLEEWEVEKVMTLLNLDDQYIRRKTLRILQRIDPGLVEGYYSRKLESISLTVSQDIDGLSARLLEIIGVMSGEDGETYAQHAQSMLLVVQQEADLEQRPILQDTVEVILTKIQNARIDFRSGCIGVFFSRLVETGVPIVSTMMVVLAALVAEFLNVCAISPVKLMEAFAERVSLYPASIQDVILLCIMRIAAECDEIPLKVIENVRSLHGRSGRYIRRRCDQFLKFLTHKGAFKDVLTAARSSSLPDFLAALDIHEAVTRTIETRSQSRHSSTSQERSMPRSNKLRYDAYEAPKLPHRRRRLSSGGISHVSDDNNSGFLGQDRDSPDRLARIVTPGDLAIAAGERDLEALSIGSPLPTVPSLDEDDSATRVDLIALDSPFMSEPAPSTSTASNTAETEFESIWDSLQNFNARGWCEMSVTDVVQRLRSMQQNVRVILDIQEPFRGETKVIISRTSDLNITDNNAVLRLKTNDDESCLWQLRCRDESLRFGVKELLSET</sequence>
<evidence type="ECO:0000256" key="5">
    <source>
        <dbReference type="SAM" id="MobiDB-lite"/>
    </source>
</evidence>
<keyword evidence="2" id="KW-0813">Transport</keyword>